<organism evidence="2 3">
    <name type="scientific">Petrolisthes manimaculis</name>
    <dbReference type="NCBI Taxonomy" id="1843537"/>
    <lineage>
        <taxon>Eukaryota</taxon>
        <taxon>Metazoa</taxon>
        <taxon>Ecdysozoa</taxon>
        <taxon>Arthropoda</taxon>
        <taxon>Crustacea</taxon>
        <taxon>Multicrustacea</taxon>
        <taxon>Malacostraca</taxon>
        <taxon>Eumalacostraca</taxon>
        <taxon>Eucarida</taxon>
        <taxon>Decapoda</taxon>
        <taxon>Pleocyemata</taxon>
        <taxon>Anomura</taxon>
        <taxon>Galatheoidea</taxon>
        <taxon>Porcellanidae</taxon>
        <taxon>Petrolisthes</taxon>
    </lineage>
</organism>
<feature type="compositionally biased region" description="Low complexity" evidence="1">
    <location>
        <begin position="7"/>
        <end position="16"/>
    </location>
</feature>
<dbReference type="Proteomes" id="UP001292094">
    <property type="component" value="Unassembled WGS sequence"/>
</dbReference>
<feature type="compositionally biased region" description="Pro residues" evidence="1">
    <location>
        <begin position="178"/>
        <end position="202"/>
    </location>
</feature>
<feature type="compositionally biased region" description="Low complexity" evidence="1">
    <location>
        <begin position="163"/>
        <end position="177"/>
    </location>
</feature>
<dbReference type="AlphaFoldDB" id="A0AAE1UKI0"/>
<feature type="compositionally biased region" description="Polar residues" evidence="1">
    <location>
        <begin position="57"/>
        <end position="66"/>
    </location>
</feature>
<evidence type="ECO:0000313" key="2">
    <source>
        <dbReference type="EMBL" id="KAK4322175.1"/>
    </source>
</evidence>
<sequence>MSNRACSSTSPKPSSSRGFGGPSKVQKRKYIPPSESDSDNSDPDDTITPYKKREKNVFSTPANSKNSVKRKIIITPSKYPGLLFDDESEDESEITDEDDSGDLGNSLPSAGEESDDGDSHDTSTRTWSSATPTPHLNISSQGTPPLPAATHSPASPSPPPATNSPASPSLPAIGLPPQQTPAIPPPPATQPPATRPTPPLQPTPSFTWSDGRGFLPMACQFDNSASGVSNWPFPPDASEVFYFETFINNEIIDLICTQTNLYYRYIVQNHAFTPRSHYKVIFQLLEKYGTLTTSERGRRFAPLPDRLAGREVLQRHYLAPTESIGGKRKQILCYVCRNSSRSDNVRKKVTSWCPECKVGLCMGDCYRDFHILVNF</sequence>
<gene>
    <name evidence="2" type="ORF">Pmani_007086</name>
</gene>
<proteinExistence type="predicted"/>
<feature type="compositionally biased region" description="Polar residues" evidence="1">
    <location>
        <begin position="124"/>
        <end position="142"/>
    </location>
</feature>
<keyword evidence="3" id="KW-1185">Reference proteome</keyword>
<evidence type="ECO:0000313" key="3">
    <source>
        <dbReference type="Proteomes" id="UP001292094"/>
    </source>
</evidence>
<feature type="compositionally biased region" description="Acidic residues" evidence="1">
    <location>
        <begin position="36"/>
        <end position="45"/>
    </location>
</feature>
<comment type="caution">
    <text evidence="2">The sequence shown here is derived from an EMBL/GenBank/DDBJ whole genome shotgun (WGS) entry which is preliminary data.</text>
</comment>
<evidence type="ECO:0008006" key="4">
    <source>
        <dbReference type="Google" id="ProtNLM"/>
    </source>
</evidence>
<dbReference type="EMBL" id="JAWZYT010000533">
    <property type="protein sequence ID" value="KAK4322175.1"/>
    <property type="molecule type" value="Genomic_DNA"/>
</dbReference>
<evidence type="ECO:0000256" key="1">
    <source>
        <dbReference type="SAM" id="MobiDB-lite"/>
    </source>
</evidence>
<name>A0AAE1UKI0_9EUCA</name>
<accession>A0AAE1UKI0</accession>
<feature type="region of interest" description="Disordered" evidence="1">
    <location>
        <begin position="1"/>
        <end position="207"/>
    </location>
</feature>
<protein>
    <recommendedName>
        <fullName evidence="4">PiggyBac transposable element-derived protein domain-containing protein</fullName>
    </recommendedName>
</protein>
<feature type="compositionally biased region" description="Acidic residues" evidence="1">
    <location>
        <begin position="84"/>
        <end position="101"/>
    </location>
</feature>
<reference evidence="2" key="1">
    <citation type="submission" date="2023-11" db="EMBL/GenBank/DDBJ databases">
        <title>Genome assemblies of two species of porcelain crab, Petrolisthes cinctipes and Petrolisthes manimaculis (Anomura: Porcellanidae).</title>
        <authorList>
            <person name="Angst P."/>
        </authorList>
    </citation>
    <scope>NUCLEOTIDE SEQUENCE</scope>
    <source>
        <strain evidence="2">PB745_02</strain>
        <tissue evidence="2">Gill</tissue>
    </source>
</reference>